<reference evidence="3" key="1">
    <citation type="submission" date="2021-06" db="EMBL/GenBank/DDBJ databases">
        <authorList>
            <person name="Kallberg Y."/>
            <person name="Tangrot J."/>
            <person name="Rosling A."/>
        </authorList>
    </citation>
    <scope>NUCLEOTIDE SEQUENCE</scope>
    <source>
        <strain evidence="3">FL130A</strain>
    </source>
</reference>
<feature type="compositionally biased region" description="Basic and acidic residues" evidence="2">
    <location>
        <begin position="365"/>
        <end position="375"/>
    </location>
</feature>
<feature type="region of interest" description="Disordered" evidence="2">
    <location>
        <begin position="331"/>
        <end position="390"/>
    </location>
</feature>
<evidence type="ECO:0000313" key="4">
    <source>
        <dbReference type="Proteomes" id="UP000789508"/>
    </source>
</evidence>
<dbReference type="GO" id="GO:0008298">
    <property type="term" value="P:intracellular mRNA localization"/>
    <property type="evidence" value="ECO:0007669"/>
    <property type="project" value="TreeGrafter"/>
</dbReference>
<keyword evidence="1" id="KW-0175">Coiled coil</keyword>
<sequence length="498" mass="57514">MPAAASLPEQSVVAEEDKKNNLKLSSKPSEEAFQKSLDEIKGTIDKLQAEMVCHLTYFPVIKLDSPTELKQEITLLLHDNAINEKINNADRSSASLKKDELREKQSEIRKKRMAKRDELKTMSDSLQRKKRDLKMNKDKVKSPYKTTKEIDNQIMKLDKQVEAGNLKIIDEKRILTEISQLNRLKKTVESFDAQQLIIDNEQKAIDELRKTLDDDETDMQKFNTEFDQLKNELDEINVLYDEKKRIRELIASEIERRRDVINARNQFKQQQEEDRRRRREAQKEKREQYEAQRRAEIAARIRENASTPAFENEIYTCDLLIKYFQAINGNSKANDQTPVTTSAFSTTIREPDTSSNTPEGMMLTKKADRNDDYFIGKKNSSKKKSPKDKKSTSFNLDIEILQQLASLKVSIPINVADIGKTIDDLIARKNYYLENQVKVTNENIEKAEAEISALENRSVKGQDYQQEKVVTISEVKSEEIVDNESSSVVDSHVKEEAQ</sequence>
<feature type="region of interest" description="Disordered" evidence="2">
    <location>
        <begin position="265"/>
        <end position="291"/>
    </location>
</feature>
<evidence type="ECO:0000256" key="1">
    <source>
        <dbReference type="SAM" id="Coils"/>
    </source>
</evidence>
<feature type="region of interest" description="Disordered" evidence="2">
    <location>
        <begin position="89"/>
        <end position="123"/>
    </location>
</feature>
<dbReference type="InterPro" id="IPR039604">
    <property type="entry name" value="Bfr1"/>
</dbReference>
<dbReference type="OrthoDB" id="2195113at2759"/>
<dbReference type="GO" id="GO:0042175">
    <property type="term" value="C:nuclear outer membrane-endoplasmic reticulum membrane network"/>
    <property type="evidence" value="ECO:0007669"/>
    <property type="project" value="TreeGrafter"/>
</dbReference>
<gene>
    <name evidence="3" type="ORF">ALEPTO_LOCUS1226</name>
</gene>
<feature type="compositionally biased region" description="Polar residues" evidence="2">
    <location>
        <begin position="331"/>
        <end position="358"/>
    </location>
</feature>
<feature type="region of interest" description="Disordered" evidence="2">
    <location>
        <begin position="1"/>
        <end position="31"/>
    </location>
</feature>
<dbReference type="GO" id="GO:0003729">
    <property type="term" value="F:mRNA binding"/>
    <property type="evidence" value="ECO:0007669"/>
    <property type="project" value="TreeGrafter"/>
</dbReference>
<dbReference type="GO" id="GO:1990904">
    <property type="term" value="C:ribonucleoprotein complex"/>
    <property type="evidence" value="ECO:0007669"/>
    <property type="project" value="TreeGrafter"/>
</dbReference>
<dbReference type="GO" id="GO:0005783">
    <property type="term" value="C:endoplasmic reticulum"/>
    <property type="evidence" value="ECO:0007669"/>
    <property type="project" value="TreeGrafter"/>
</dbReference>
<proteinExistence type="predicted"/>
<comment type="caution">
    <text evidence="3">The sequence shown here is derived from an EMBL/GenBank/DDBJ whole genome shotgun (WGS) entry which is preliminary data.</text>
</comment>
<feature type="compositionally biased region" description="Basic and acidic residues" evidence="2">
    <location>
        <begin position="270"/>
        <end position="291"/>
    </location>
</feature>
<name>A0A9N8VMS4_9GLOM</name>
<dbReference type="EMBL" id="CAJVPS010000124">
    <property type="protein sequence ID" value="CAG8454943.1"/>
    <property type="molecule type" value="Genomic_DNA"/>
</dbReference>
<accession>A0A9N8VMS4</accession>
<evidence type="ECO:0000256" key="2">
    <source>
        <dbReference type="SAM" id="MobiDB-lite"/>
    </source>
</evidence>
<evidence type="ECO:0000313" key="3">
    <source>
        <dbReference type="EMBL" id="CAG8454943.1"/>
    </source>
</evidence>
<keyword evidence="4" id="KW-1185">Reference proteome</keyword>
<dbReference type="AlphaFoldDB" id="A0A9N8VMS4"/>
<feature type="coiled-coil region" evidence="1">
    <location>
        <begin position="430"/>
        <end position="457"/>
    </location>
</feature>
<feature type="compositionally biased region" description="Basic and acidic residues" evidence="2">
    <location>
        <begin position="96"/>
        <end position="108"/>
    </location>
</feature>
<organism evidence="3 4">
    <name type="scientific">Ambispora leptoticha</name>
    <dbReference type="NCBI Taxonomy" id="144679"/>
    <lineage>
        <taxon>Eukaryota</taxon>
        <taxon>Fungi</taxon>
        <taxon>Fungi incertae sedis</taxon>
        <taxon>Mucoromycota</taxon>
        <taxon>Glomeromycotina</taxon>
        <taxon>Glomeromycetes</taxon>
        <taxon>Archaeosporales</taxon>
        <taxon>Ambisporaceae</taxon>
        <taxon>Ambispora</taxon>
    </lineage>
</organism>
<dbReference type="PANTHER" id="PTHR31027:SF2">
    <property type="entry name" value="LEBERCILIN DOMAIN-CONTAINING PROTEIN"/>
    <property type="match status" value="1"/>
</dbReference>
<dbReference type="PANTHER" id="PTHR31027">
    <property type="entry name" value="NUCLEAR SEGREGATION PROTEIN BFR1"/>
    <property type="match status" value="1"/>
</dbReference>
<dbReference type="Proteomes" id="UP000789508">
    <property type="component" value="Unassembled WGS sequence"/>
</dbReference>
<protein>
    <submittedName>
        <fullName evidence="3">3088_t:CDS:1</fullName>
    </submittedName>
</protein>